<keyword evidence="3" id="KW-1185">Reference proteome</keyword>
<protein>
    <submittedName>
        <fullName evidence="2">Uncharacterized protein</fullName>
    </submittedName>
</protein>
<evidence type="ECO:0000256" key="1">
    <source>
        <dbReference type="SAM" id="MobiDB-lite"/>
    </source>
</evidence>
<feature type="compositionally biased region" description="Basic and acidic residues" evidence="1">
    <location>
        <begin position="13"/>
        <end position="24"/>
    </location>
</feature>
<feature type="compositionally biased region" description="Low complexity" evidence="1">
    <location>
        <begin position="38"/>
        <end position="55"/>
    </location>
</feature>
<comment type="caution">
    <text evidence="2">The sequence shown here is derived from an EMBL/GenBank/DDBJ whole genome shotgun (WGS) entry which is preliminary data.</text>
</comment>
<evidence type="ECO:0000313" key="3">
    <source>
        <dbReference type="Proteomes" id="UP001175001"/>
    </source>
</evidence>
<evidence type="ECO:0000313" key="2">
    <source>
        <dbReference type="EMBL" id="KAK0658878.1"/>
    </source>
</evidence>
<feature type="region of interest" description="Disordered" evidence="1">
    <location>
        <begin position="1"/>
        <end position="87"/>
    </location>
</feature>
<gene>
    <name evidence="2" type="ORF">DIS24_g4482</name>
</gene>
<accession>A0AA39YUL1</accession>
<dbReference type="EMBL" id="JAUJDW010000016">
    <property type="protein sequence ID" value="KAK0658878.1"/>
    <property type="molecule type" value="Genomic_DNA"/>
</dbReference>
<reference evidence="2" key="1">
    <citation type="submission" date="2023-06" db="EMBL/GenBank/DDBJ databases">
        <title>Multi-omics analyses reveal the molecular pathogenesis toolkit of Lasiodiplodia hormozganensis, a cross-kingdom pathogen.</title>
        <authorList>
            <person name="Felix C."/>
            <person name="Meneses R."/>
            <person name="Goncalves M.F.M."/>
            <person name="Tilleman L."/>
            <person name="Duarte A.S."/>
            <person name="Jorrin-Novo J.V."/>
            <person name="Van De Peer Y."/>
            <person name="Deforce D."/>
            <person name="Van Nieuwerburgh F."/>
            <person name="Esteves A.C."/>
            <person name="Alves A."/>
        </authorList>
    </citation>
    <scope>NUCLEOTIDE SEQUENCE</scope>
    <source>
        <strain evidence="2">CBS 339.90</strain>
    </source>
</reference>
<dbReference type="AlphaFoldDB" id="A0AA39YUL1"/>
<dbReference type="Proteomes" id="UP001175001">
    <property type="component" value="Unassembled WGS sequence"/>
</dbReference>
<proteinExistence type="predicted"/>
<feature type="compositionally biased region" description="Polar residues" evidence="1">
    <location>
        <begin position="263"/>
        <end position="278"/>
    </location>
</feature>
<organism evidence="2 3">
    <name type="scientific">Lasiodiplodia hormozganensis</name>
    <dbReference type="NCBI Taxonomy" id="869390"/>
    <lineage>
        <taxon>Eukaryota</taxon>
        <taxon>Fungi</taxon>
        <taxon>Dikarya</taxon>
        <taxon>Ascomycota</taxon>
        <taxon>Pezizomycotina</taxon>
        <taxon>Dothideomycetes</taxon>
        <taxon>Dothideomycetes incertae sedis</taxon>
        <taxon>Botryosphaeriales</taxon>
        <taxon>Botryosphaeriaceae</taxon>
        <taxon>Lasiodiplodia</taxon>
    </lineage>
</organism>
<feature type="region of interest" description="Disordered" evidence="1">
    <location>
        <begin position="254"/>
        <end position="278"/>
    </location>
</feature>
<sequence>MSNGPANLPRATKQVEHQLPEHPNDSSSPGRKRRRFLTIRTTITNGGAGTAGPITDNTPKKDESTPPAKKRWYGPRPKGYAPDDQVYDPAESFDFTSVLPKNKDDSQFKMEPGYGKDDDLQQLLCAEGPTTRDEIVEAVKQKQAGWVTLPAVLEITDSDICQGADRKDWTKTTNLELRIRETPQKGATYLKKLKKMISQNVDTDVFEAALPSPDISNFYKKTKEQINQLRGQKVVPPIGFCLQYNMVPDETPAETYEDKVHGRQTSQQHPQSKQGTSARFSCLPLVDHPRNSPLPGFLEMFTNMRKAADILRPMKEQVTIDAVLRIDEAAMDDLNQSSSALRLNYKTSLPWDIISQEGDQQDDQGKGIAVMTALVSEYLMISDGSQVPPSPQHASYEKALLMRFDALRKVPDYRWIIIHRGPLLNAALRKLPMKAFEEADLFEWAKEFTKA</sequence>
<name>A0AA39YUL1_9PEZI</name>